<accession>A0A1H6F1K6</accession>
<proteinExistence type="predicted"/>
<dbReference type="Proteomes" id="UP000236732">
    <property type="component" value="Unassembled WGS sequence"/>
</dbReference>
<sequence>MEEREAGSPVHLPFDHSRQQRPPDIATQPAHDVTDLNDLRSIRRKPVVAGTINEYRHAA</sequence>
<evidence type="ECO:0000313" key="2">
    <source>
        <dbReference type="EMBL" id="SEH03952.1"/>
    </source>
</evidence>
<protein>
    <submittedName>
        <fullName evidence="2">Uncharacterized protein</fullName>
    </submittedName>
</protein>
<reference evidence="2 3" key="1">
    <citation type="submission" date="2016-10" db="EMBL/GenBank/DDBJ databases">
        <authorList>
            <person name="de Groot N.N."/>
        </authorList>
    </citation>
    <scope>NUCLEOTIDE SEQUENCE [LARGE SCALE GENOMIC DNA]</scope>
    <source>
        <strain evidence="2 3">CGMCC 4.7037</strain>
    </source>
</reference>
<dbReference type="RefSeq" id="WP_146104278.1">
    <property type="nucleotide sequence ID" value="NZ_FNVT01000049.1"/>
</dbReference>
<evidence type="ECO:0000256" key="1">
    <source>
        <dbReference type="SAM" id="MobiDB-lite"/>
    </source>
</evidence>
<gene>
    <name evidence="2" type="ORF">SAMN05444920_14922</name>
</gene>
<evidence type="ECO:0000313" key="3">
    <source>
        <dbReference type="Proteomes" id="UP000236732"/>
    </source>
</evidence>
<dbReference type="EMBL" id="FNVT01000049">
    <property type="protein sequence ID" value="SEH03952.1"/>
    <property type="molecule type" value="Genomic_DNA"/>
</dbReference>
<feature type="region of interest" description="Disordered" evidence="1">
    <location>
        <begin position="1"/>
        <end position="30"/>
    </location>
</feature>
<dbReference type="AlphaFoldDB" id="A0A1H6F1K6"/>
<organism evidence="2 3">
    <name type="scientific">Nonomuraea solani</name>
    <dbReference type="NCBI Taxonomy" id="1144553"/>
    <lineage>
        <taxon>Bacteria</taxon>
        <taxon>Bacillati</taxon>
        <taxon>Actinomycetota</taxon>
        <taxon>Actinomycetes</taxon>
        <taxon>Streptosporangiales</taxon>
        <taxon>Streptosporangiaceae</taxon>
        <taxon>Nonomuraea</taxon>
    </lineage>
</organism>
<dbReference type="OrthoDB" id="1551204at2"/>
<name>A0A1H6F1K6_9ACTN</name>
<keyword evidence="3" id="KW-1185">Reference proteome</keyword>